<organism evidence="1 2">
    <name type="scientific">Araneus ventricosus</name>
    <name type="common">Orbweaver spider</name>
    <name type="synonym">Epeira ventricosa</name>
    <dbReference type="NCBI Taxonomy" id="182803"/>
    <lineage>
        <taxon>Eukaryota</taxon>
        <taxon>Metazoa</taxon>
        <taxon>Ecdysozoa</taxon>
        <taxon>Arthropoda</taxon>
        <taxon>Chelicerata</taxon>
        <taxon>Arachnida</taxon>
        <taxon>Araneae</taxon>
        <taxon>Araneomorphae</taxon>
        <taxon>Entelegynae</taxon>
        <taxon>Araneoidea</taxon>
        <taxon>Araneidae</taxon>
        <taxon>Araneus</taxon>
    </lineage>
</organism>
<keyword evidence="2" id="KW-1185">Reference proteome</keyword>
<dbReference type="Proteomes" id="UP000499080">
    <property type="component" value="Unassembled WGS sequence"/>
</dbReference>
<comment type="caution">
    <text evidence="1">The sequence shown here is derived from an EMBL/GenBank/DDBJ whole genome shotgun (WGS) entry which is preliminary data.</text>
</comment>
<dbReference type="AlphaFoldDB" id="A0A4Y2LD20"/>
<name>A0A4Y2LD20_ARAVE</name>
<sequence length="121" mass="13783">MSSRGTSKRALASHAGIEIVAVELHPPVIERTSFGRDRAVARLFAMRIPSSVSELLQRLLFRGRLCLVRAKQRNAYNNIEWRWCSARILQVTQQHFVDKGISRNFSFASPARSPELTPMDF</sequence>
<proteinExistence type="predicted"/>
<reference evidence="1 2" key="1">
    <citation type="journal article" date="2019" name="Sci. Rep.">
        <title>Orb-weaving spider Araneus ventricosus genome elucidates the spidroin gene catalogue.</title>
        <authorList>
            <person name="Kono N."/>
            <person name="Nakamura H."/>
            <person name="Ohtoshi R."/>
            <person name="Moran D.A.P."/>
            <person name="Shinohara A."/>
            <person name="Yoshida Y."/>
            <person name="Fujiwara M."/>
            <person name="Mori M."/>
            <person name="Tomita M."/>
            <person name="Arakawa K."/>
        </authorList>
    </citation>
    <scope>NUCLEOTIDE SEQUENCE [LARGE SCALE GENOMIC DNA]</scope>
</reference>
<protein>
    <submittedName>
        <fullName evidence="1">Uncharacterized protein</fullName>
    </submittedName>
</protein>
<gene>
    <name evidence="1" type="ORF">AVEN_68447_1</name>
</gene>
<accession>A0A4Y2LD20</accession>
<evidence type="ECO:0000313" key="1">
    <source>
        <dbReference type="EMBL" id="GBN12424.1"/>
    </source>
</evidence>
<dbReference type="EMBL" id="BGPR01005679">
    <property type="protein sequence ID" value="GBN12424.1"/>
    <property type="molecule type" value="Genomic_DNA"/>
</dbReference>
<evidence type="ECO:0000313" key="2">
    <source>
        <dbReference type="Proteomes" id="UP000499080"/>
    </source>
</evidence>